<name>A0ACB5T4Y6_AMBMO</name>
<dbReference type="Proteomes" id="UP001165064">
    <property type="component" value="Unassembled WGS sequence"/>
</dbReference>
<gene>
    <name evidence="1" type="ORF">Amon02_000504000</name>
</gene>
<proteinExistence type="predicted"/>
<protein>
    <submittedName>
        <fullName evidence="1">Unnamed protein product</fullName>
    </submittedName>
</protein>
<reference evidence="1" key="1">
    <citation type="submission" date="2023-04" db="EMBL/GenBank/DDBJ databases">
        <title>Ambrosiozyma monospora NBRC 10751.</title>
        <authorList>
            <person name="Ichikawa N."/>
            <person name="Sato H."/>
            <person name="Tonouchi N."/>
        </authorList>
    </citation>
    <scope>NUCLEOTIDE SEQUENCE</scope>
    <source>
        <strain evidence="1">NBRC 10751</strain>
    </source>
</reference>
<accession>A0ACB5T4Y6</accession>
<evidence type="ECO:0000313" key="2">
    <source>
        <dbReference type="Proteomes" id="UP001165064"/>
    </source>
</evidence>
<comment type="caution">
    <text evidence="1">The sequence shown here is derived from an EMBL/GenBank/DDBJ whole genome shotgun (WGS) entry which is preliminary data.</text>
</comment>
<sequence length="297" mass="34191">MSNPSLTPQSSNGKLQQTLFKSVTPKSSQNLLQQREFSSSGEMLKGDLETSFDESMDSLANSIDSTKLYITGKRTLNAVMDYDVLERNIKTVLRCCHILQDKIHFESAFKDYSTNKVTLNDKNIDTMQKYYDISNDIAAVGLFLRESDESKSESESEKNQILLAMALKAIRTGRKLRELGLMYKLDLLHRQKLEFERILYELIPGFKEFRNANNRTGLTFQEKEVAKSKWSDSKYLQHEYSTVEEYLKAETMKKALSAEVRAYTMVAEEVGTEERAIELIMVAKRRAYNLVWSSFSK</sequence>
<evidence type="ECO:0000313" key="1">
    <source>
        <dbReference type="EMBL" id="GME81591.1"/>
    </source>
</evidence>
<keyword evidence="2" id="KW-1185">Reference proteome</keyword>
<organism evidence="1 2">
    <name type="scientific">Ambrosiozyma monospora</name>
    <name type="common">Yeast</name>
    <name type="synonym">Endomycopsis monosporus</name>
    <dbReference type="NCBI Taxonomy" id="43982"/>
    <lineage>
        <taxon>Eukaryota</taxon>
        <taxon>Fungi</taxon>
        <taxon>Dikarya</taxon>
        <taxon>Ascomycota</taxon>
        <taxon>Saccharomycotina</taxon>
        <taxon>Pichiomycetes</taxon>
        <taxon>Pichiales</taxon>
        <taxon>Pichiaceae</taxon>
        <taxon>Ambrosiozyma</taxon>
    </lineage>
</organism>
<dbReference type="EMBL" id="BSXS01003601">
    <property type="protein sequence ID" value="GME81591.1"/>
    <property type="molecule type" value="Genomic_DNA"/>
</dbReference>